<sequence length="256" mass="27910">EPIGDKKGSYVLAKPGEYYLVYFVNPQTITLDLAGERPYRIDGIDPWEMKLEPVGTASPGSYTFSSPRSDYVYRFTPYRPGEKIRPEAKVAASIISGAAPLEVKFSTAGKLKCRWDFGDGTSSIAANPTHTYMRSGQYITTLTVIDDEDLSAGTALMINVLPPAPNDLSRYKTWPGSHSGLVFLWGNDRHSNRIIDSDGKPVRTCRVEARGKAQIGQRSGMELAGGAFLARGVNDDLLRACKASSQLTVEGVITPD</sequence>
<gene>
    <name evidence="2" type="ORF">S03H2_54747</name>
</gene>
<dbReference type="InterPro" id="IPR035986">
    <property type="entry name" value="PKD_dom_sf"/>
</dbReference>
<name>X1ISS9_9ZZZZ</name>
<dbReference type="CDD" id="cd00146">
    <property type="entry name" value="PKD"/>
    <property type="match status" value="1"/>
</dbReference>
<dbReference type="Pfam" id="PF18911">
    <property type="entry name" value="PKD_4"/>
    <property type="match status" value="1"/>
</dbReference>
<dbReference type="InterPro" id="IPR000601">
    <property type="entry name" value="PKD_dom"/>
</dbReference>
<dbReference type="SMART" id="SM00089">
    <property type="entry name" value="PKD"/>
    <property type="match status" value="1"/>
</dbReference>
<organism evidence="2">
    <name type="scientific">marine sediment metagenome</name>
    <dbReference type="NCBI Taxonomy" id="412755"/>
    <lineage>
        <taxon>unclassified sequences</taxon>
        <taxon>metagenomes</taxon>
        <taxon>ecological metagenomes</taxon>
    </lineage>
</organism>
<accession>X1ISS9</accession>
<dbReference type="SUPFAM" id="SSF49299">
    <property type="entry name" value="PKD domain"/>
    <property type="match status" value="1"/>
</dbReference>
<protein>
    <recommendedName>
        <fullName evidence="1">PKD domain-containing protein</fullName>
    </recommendedName>
</protein>
<dbReference type="AlphaFoldDB" id="X1ISS9"/>
<dbReference type="Gene3D" id="2.60.40.10">
    <property type="entry name" value="Immunoglobulins"/>
    <property type="match status" value="1"/>
</dbReference>
<feature type="non-terminal residue" evidence="2">
    <location>
        <position position="1"/>
    </location>
</feature>
<reference evidence="2" key="1">
    <citation type="journal article" date="2014" name="Front. Microbiol.">
        <title>High frequency of phylogenetically diverse reductive dehalogenase-homologous genes in deep subseafloor sedimentary metagenomes.</title>
        <authorList>
            <person name="Kawai M."/>
            <person name="Futagami T."/>
            <person name="Toyoda A."/>
            <person name="Takaki Y."/>
            <person name="Nishi S."/>
            <person name="Hori S."/>
            <person name="Arai W."/>
            <person name="Tsubouchi T."/>
            <person name="Morono Y."/>
            <person name="Uchiyama I."/>
            <person name="Ito T."/>
            <person name="Fujiyama A."/>
            <person name="Inagaki F."/>
            <person name="Takami H."/>
        </authorList>
    </citation>
    <scope>NUCLEOTIDE SEQUENCE</scope>
    <source>
        <strain evidence="2">Expedition CK06-06</strain>
    </source>
</reference>
<dbReference type="PROSITE" id="PS50093">
    <property type="entry name" value="PKD"/>
    <property type="match status" value="1"/>
</dbReference>
<dbReference type="EMBL" id="BARU01034922">
    <property type="protein sequence ID" value="GAH69164.1"/>
    <property type="molecule type" value="Genomic_DNA"/>
</dbReference>
<evidence type="ECO:0000313" key="2">
    <source>
        <dbReference type="EMBL" id="GAH69164.1"/>
    </source>
</evidence>
<proteinExistence type="predicted"/>
<dbReference type="InterPro" id="IPR013783">
    <property type="entry name" value="Ig-like_fold"/>
</dbReference>
<evidence type="ECO:0000259" key="1">
    <source>
        <dbReference type="PROSITE" id="PS50093"/>
    </source>
</evidence>
<dbReference type="InterPro" id="IPR022409">
    <property type="entry name" value="PKD/Chitinase_dom"/>
</dbReference>
<feature type="non-terminal residue" evidence="2">
    <location>
        <position position="256"/>
    </location>
</feature>
<feature type="domain" description="PKD" evidence="1">
    <location>
        <begin position="114"/>
        <end position="146"/>
    </location>
</feature>
<comment type="caution">
    <text evidence="2">The sequence shown here is derived from an EMBL/GenBank/DDBJ whole genome shotgun (WGS) entry which is preliminary data.</text>
</comment>